<dbReference type="STRING" id="329884.A0A4U0WFM9"/>
<protein>
    <recommendedName>
        <fullName evidence="4">Zn(2)-C6 fungal-type domain-containing protein</fullName>
    </recommendedName>
</protein>
<dbReference type="CDD" id="cd00067">
    <property type="entry name" value="GAL4"/>
    <property type="match status" value="1"/>
</dbReference>
<dbReference type="Pfam" id="PF11951">
    <property type="entry name" value="Fungal_trans_2"/>
    <property type="match status" value="1"/>
</dbReference>
<name>A0A4U0WFM9_9PEZI</name>
<dbReference type="InterPro" id="IPR001138">
    <property type="entry name" value="Zn2Cys6_DnaBD"/>
</dbReference>
<dbReference type="GO" id="GO:0008270">
    <property type="term" value="F:zinc ion binding"/>
    <property type="evidence" value="ECO:0007669"/>
    <property type="project" value="InterPro"/>
</dbReference>
<dbReference type="GO" id="GO:0045944">
    <property type="term" value="P:positive regulation of transcription by RNA polymerase II"/>
    <property type="evidence" value="ECO:0007669"/>
    <property type="project" value="TreeGrafter"/>
</dbReference>
<evidence type="ECO:0000256" key="2">
    <source>
        <dbReference type="ARBA" id="ARBA00023242"/>
    </source>
</evidence>
<sequence length="456" mass="51303">MSKEARSRGACWSCKLRRKKCDETRPACSACITAAIPCFGYDAKPTWADGAERKRAKAEQLQAVVREMASLKRQRRARRKQGPSGAQDPETELSLDTTVCDIDALAITSVTSTGTRRENTTVGFAGFPEYDDSQANLLMHYFDVVFPSQFPFYNPSSSEDGRGWLLLLILRTKPLYHAALSMAAYHEQLQNRDTFVSRTCKTCAVATLQNHRFLAVKELRSHLDSFRREERAQSFEGNIEVLACIVFLILLEVFLDVMDLKQWKAASQTAGMFSVGQFKDRAAIIERSLATRVEQCNRTLERTATTFSPTRNDQSSQLAEVEGIFRRSQTTAATRIFACAALVFVNVVVHGRDPDHPKIHESVSQVVEALKELQDQPALGMLAWPLCIAGCMATGWQVGFFRDLSVDLSNVSDLKVGNLKRSFSVVEECWRLRRDAAERPDWQRAMESLNTRILLI</sequence>
<dbReference type="SUPFAM" id="SSF57701">
    <property type="entry name" value="Zn2/Cys6 DNA-binding domain"/>
    <property type="match status" value="1"/>
</dbReference>
<dbReference type="InterPro" id="IPR036864">
    <property type="entry name" value="Zn2-C6_fun-type_DNA-bd_sf"/>
</dbReference>
<accession>A0A4U0WFM9</accession>
<dbReference type="PROSITE" id="PS00463">
    <property type="entry name" value="ZN2_CY6_FUNGAL_1"/>
    <property type="match status" value="1"/>
</dbReference>
<dbReference type="OrthoDB" id="5213892at2759"/>
<dbReference type="Gene3D" id="4.10.240.10">
    <property type="entry name" value="Zn(2)-C6 fungal-type DNA-binding domain"/>
    <property type="match status" value="1"/>
</dbReference>
<dbReference type="SMART" id="SM00066">
    <property type="entry name" value="GAL4"/>
    <property type="match status" value="1"/>
</dbReference>
<dbReference type="Pfam" id="PF00172">
    <property type="entry name" value="Zn_clus"/>
    <property type="match status" value="1"/>
</dbReference>
<dbReference type="AlphaFoldDB" id="A0A4U0WFM9"/>
<dbReference type="PANTHER" id="PTHR37534:SF26">
    <property type="entry name" value="TRANSCRIPTION FACTOR, PUTATIVE-RELATED"/>
    <property type="match status" value="1"/>
</dbReference>
<dbReference type="EMBL" id="NAJQ01001189">
    <property type="protein sequence ID" value="TKA61644.1"/>
    <property type="molecule type" value="Genomic_DNA"/>
</dbReference>
<comment type="caution">
    <text evidence="5">The sequence shown here is derived from an EMBL/GenBank/DDBJ whole genome shotgun (WGS) entry which is preliminary data.</text>
</comment>
<feature type="domain" description="Zn(2)-C6 fungal-type" evidence="4">
    <location>
        <begin position="10"/>
        <end position="38"/>
    </location>
</feature>
<organism evidence="5 6">
    <name type="scientific">Friedmanniomyces simplex</name>
    <dbReference type="NCBI Taxonomy" id="329884"/>
    <lineage>
        <taxon>Eukaryota</taxon>
        <taxon>Fungi</taxon>
        <taxon>Dikarya</taxon>
        <taxon>Ascomycota</taxon>
        <taxon>Pezizomycotina</taxon>
        <taxon>Dothideomycetes</taxon>
        <taxon>Dothideomycetidae</taxon>
        <taxon>Mycosphaerellales</taxon>
        <taxon>Teratosphaeriaceae</taxon>
        <taxon>Friedmanniomyces</taxon>
    </lineage>
</organism>
<evidence type="ECO:0000313" key="6">
    <source>
        <dbReference type="Proteomes" id="UP000309340"/>
    </source>
</evidence>
<feature type="compositionally biased region" description="Basic residues" evidence="3">
    <location>
        <begin position="72"/>
        <end position="81"/>
    </location>
</feature>
<dbReference type="GO" id="GO:0000981">
    <property type="term" value="F:DNA-binding transcription factor activity, RNA polymerase II-specific"/>
    <property type="evidence" value="ECO:0007669"/>
    <property type="project" value="InterPro"/>
</dbReference>
<gene>
    <name evidence="5" type="ORF">B0A55_11831</name>
</gene>
<proteinExistence type="predicted"/>
<keyword evidence="2" id="KW-0539">Nucleus</keyword>
<dbReference type="PROSITE" id="PS50048">
    <property type="entry name" value="ZN2_CY6_FUNGAL_2"/>
    <property type="match status" value="1"/>
</dbReference>
<evidence type="ECO:0000256" key="3">
    <source>
        <dbReference type="SAM" id="MobiDB-lite"/>
    </source>
</evidence>
<dbReference type="PANTHER" id="PTHR37534">
    <property type="entry name" value="TRANSCRIPTIONAL ACTIVATOR PROTEIN UGA3"/>
    <property type="match status" value="1"/>
</dbReference>
<dbReference type="GO" id="GO:0000976">
    <property type="term" value="F:transcription cis-regulatory region binding"/>
    <property type="evidence" value="ECO:0007669"/>
    <property type="project" value="TreeGrafter"/>
</dbReference>
<dbReference type="GO" id="GO:0005634">
    <property type="term" value="C:nucleus"/>
    <property type="evidence" value="ECO:0007669"/>
    <property type="project" value="UniProtKB-SubCell"/>
</dbReference>
<evidence type="ECO:0000256" key="1">
    <source>
        <dbReference type="ARBA" id="ARBA00004123"/>
    </source>
</evidence>
<dbReference type="Proteomes" id="UP000309340">
    <property type="component" value="Unassembled WGS sequence"/>
</dbReference>
<keyword evidence="6" id="KW-1185">Reference proteome</keyword>
<evidence type="ECO:0000313" key="5">
    <source>
        <dbReference type="EMBL" id="TKA61644.1"/>
    </source>
</evidence>
<comment type="subcellular location">
    <subcellularLocation>
        <location evidence="1">Nucleus</location>
    </subcellularLocation>
</comment>
<reference evidence="5 6" key="1">
    <citation type="submission" date="2017-03" db="EMBL/GenBank/DDBJ databases">
        <title>Genomes of endolithic fungi from Antarctica.</title>
        <authorList>
            <person name="Coleine C."/>
            <person name="Masonjones S."/>
            <person name="Stajich J.E."/>
        </authorList>
    </citation>
    <scope>NUCLEOTIDE SEQUENCE [LARGE SCALE GENOMIC DNA]</scope>
    <source>
        <strain evidence="5 6">CCFEE 5184</strain>
    </source>
</reference>
<feature type="region of interest" description="Disordered" evidence="3">
    <location>
        <begin position="70"/>
        <end position="92"/>
    </location>
</feature>
<dbReference type="InterPro" id="IPR021858">
    <property type="entry name" value="Fun_TF"/>
</dbReference>
<evidence type="ECO:0000259" key="4">
    <source>
        <dbReference type="PROSITE" id="PS50048"/>
    </source>
</evidence>